<dbReference type="OrthoDB" id="9852407at2"/>
<feature type="region of interest" description="Disordered" evidence="1">
    <location>
        <begin position="125"/>
        <end position="259"/>
    </location>
</feature>
<dbReference type="AlphaFoldDB" id="A0A6L7GEP9"/>
<feature type="compositionally biased region" description="Polar residues" evidence="1">
    <location>
        <begin position="182"/>
        <end position="209"/>
    </location>
</feature>
<dbReference type="RefSeq" id="WP_160600660.1">
    <property type="nucleotide sequence ID" value="NZ_WTYU01000001.1"/>
</dbReference>
<accession>A0A6L7GEP9</accession>
<protein>
    <submittedName>
        <fullName evidence="2">Uncharacterized protein</fullName>
    </submittedName>
</protein>
<organism evidence="2 3">
    <name type="scientific">Allopontixanthobacter confluentis</name>
    <dbReference type="NCBI Taxonomy" id="1849021"/>
    <lineage>
        <taxon>Bacteria</taxon>
        <taxon>Pseudomonadati</taxon>
        <taxon>Pseudomonadota</taxon>
        <taxon>Alphaproteobacteria</taxon>
        <taxon>Sphingomonadales</taxon>
        <taxon>Erythrobacteraceae</taxon>
        <taxon>Allopontixanthobacter</taxon>
    </lineage>
</organism>
<gene>
    <name evidence="2" type="ORF">GRI44_07040</name>
</gene>
<keyword evidence="3" id="KW-1185">Reference proteome</keyword>
<evidence type="ECO:0000256" key="1">
    <source>
        <dbReference type="SAM" id="MobiDB-lite"/>
    </source>
</evidence>
<feature type="compositionally biased region" description="Polar residues" evidence="1">
    <location>
        <begin position="143"/>
        <end position="157"/>
    </location>
</feature>
<proteinExistence type="predicted"/>
<reference evidence="2 3" key="1">
    <citation type="submission" date="2019-12" db="EMBL/GenBank/DDBJ databases">
        <title>Genomic-based taxomic classification of the family Erythrobacteraceae.</title>
        <authorList>
            <person name="Xu L."/>
        </authorList>
    </citation>
    <scope>NUCLEOTIDE SEQUENCE [LARGE SCALE GENOMIC DNA]</scope>
    <source>
        <strain evidence="2 3">KCTC 52259</strain>
    </source>
</reference>
<feature type="compositionally biased region" description="Low complexity" evidence="1">
    <location>
        <begin position="125"/>
        <end position="134"/>
    </location>
</feature>
<dbReference type="Proteomes" id="UP000473531">
    <property type="component" value="Unassembled WGS sequence"/>
</dbReference>
<sequence length="325" mass="35904">MTKTSIDTDRQNFHRRQVQCPDVLICELDPDPPIILPKHLGIFDGVILSALRTRGWPNTSKKSGPPRRAKGSSLAAKMAKRNLLSTQDIEQLAARINWLQNNAFRWNARDGYAGYFASRDNAGLSVTSSTTTTVPCANKSEEQASTPNLPRTITNDDSYPHQPRVEPEYKPGPKEVSDATVFGSNSVGNDQNLPAHSSDTKQSSGTNFITEDAPPYLNAPQPNPVRPQHLEFESNIDRSLSNGRPQNFTPELPDRPKTYGTDFPIAKAKNFLMANAKQLPIKTQLELGRILIEDPQQLASALKHSERARVDLLNAFGKLGLNSDV</sequence>
<name>A0A6L7GEP9_9SPHN</name>
<evidence type="ECO:0000313" key="2">
    <source>
        <dbReference type="EMBL" id="MXP14503.1"/>
    </source>
</evidence>
<feature type="compositionally biased region" description="Basic and acidic residues" evidence="1">
    <location>
        <begin position="163"/>
        <end position="177"/>
    </location>
</feature>
<feature type="compositionally biased region" description="Polar residues" evidence="1">
    <location>
        <begin position="237"/>
        <end position="249"/>
    </location>
</feature>
<comment type="caution">
    <text evidence="2">The sequence shown here is derived from an EMBL/GenBank/DDBJ whole genome shotgun (WGS) entry which is preliminary data.</text>
</comment>
<evidence type="ECO:0000313" key="3">
    <source>
        <dbReference type="Proteomes" id="UP000473531"/>
    </source>
</evidence>
<dbReference type="EMBL" id="WTYU01000001">
    <property type="protein sequence ID" value="MXP14503.1"/>
    <property type="molecule type" value="Genomic_DNA"/>
</dbReference>